<dbReference type="InterPro" id="IPR036890">
    <property type="entry name" value="HATPase_C_sf"/>
</dbReference>
<dbReference type="CDD" id="cd06225">
    <property type="entry name" value="HAMP"/>
    <property type="match status" value="1"/>
</dbReference>
<dbReference type="PRINTS" id="PR00344">
    <property type="entry name" value="BCTRLSENSOR"/>
</dbReference>
<sequence length="370" mass="40935">MGRLFWKFFFFFWLAQVLTSIGVGVAIWLDWPERNAESGLFDHRPPPPSLSEPRHRPPPPPHPAIPLMPILSGSVVSLFFAALLAWYFAKPIRGLRTAFESVADGKLQTRIGASMGNRNDELADLGSDFDRMASRLESLLESQRHLLHDVSHELRSPLARLQAAADLLRQQPDRAAEYIRHIERDTERMDKLVGELLTLARLDSGMSGSFDDMLDLRDLLPEIVDNARFEAECKHCAIELDIDGAGLVRGSHELLYRAIENVVRNAVLYSPEGGHILISARTMDDHLRLAVADNGAGVPERDLAAIFDPFNRSVSGRLSAGYGLGLAITRRVVEAHGGAVHAANRPEGGLVVEMKLNLNLDSELPEGRAI</sequence>
<evidence type="ECO:0000256" key="7">
    <source>
        <dbReference type="ARBA" id="ARBA00022692"/>
    </source>
</evidence>
<dbReference type="Pfam" id="PF00512">
    <property type="entry name" value="HisKA"/>
    <property type="match status" value="1"/>
</dbReference>
<dbReference type="Gene3D" id="1.10.8.500">
    <property type="entry name" value="HAMP domain in histidine kinase"/>
    <property type="match status" value="1"/>
</dbReference>
<organism evidence="18 19">
    <name type="scientific">Candidatus Propionivibrio aalborgensis</name>
    <dbReference type="NCBI Taxonomy" id="1860101"/>
    <lineage>
        <taxon>Bacteria</taxon>
        <taxon>Pseudomonadati</taxon>
        <taxon>Pseudomonadota</taxon>
        <taxon>Betaproteobacteria</taxon>
        <taxon>Rhodocyclales</taxon>
        <taxon>Rhodocyclaceae</taxon>
        <taxon>Propionivibrio</taxon>
    </lineage>
</organism>
<protein>
    <recommendedName>
        <fullName evidence="3">histidine kinase</fullName>
        <ecNumber evidence="3">2.7.13.3</ecNumber>
    </recommendedName>
</protein>
<feature type="domain" description="HAMP" evidence="17">
    <location>
        <begin position="86"/>
        <end position="141"/>
    </location>
</feature>
<evidence type="ECO:0000256" key="6">
    <source>
        <dbReference type="ARBA" id="ARBA00022679"/>
    </source>
</evidence>
<dbReference type="PROSITE" id="PS50109">
    <property type="entry name" value="HIS_KIN"/>
    <property type="match status" value="1"/>
</dbReference>
<dbReference type="PANTHER" id="PTHR45528">
    <property type="entry name" value="SENSOR HISTIDINE KINASE CPXA"/>
    <property type="match status" value="1"/>
</dbReference>
<evidence type="ECO:0000256" key="10">
    <source>
        <dbReference type="ARBA" id="ARBA00022840"/>
    </source>
</evidence>
<dbReference type="GO" id="GO:0005524">
    <property type="term" value="F:ATP binding"/>
    <property type="evidence" value="ECO:0007669"/>
    <property type="project" value="UniProtKB-KW"/>
</dbReference>
<keyword evidence="8" id="KW-0547">Nucleotide-binding</keyword>
<comment type="catalytic activity">
    <reaction evidence="1">
        <text>ATP + protein L-histidine = ADP + protein N-phospho-L-histidine.</text>
        <dbReference type="EC" id="2.7.13.3"/>
    </reaction>
</comment>
<reference evidence="18 19" key="1">
    <citation type="submission" date="2016-06" db="EMBL/GenBank/DDBJ databases">
        <authorList>
            <person name="Kjaerup R.B."/>
            <person name="Dalgaard T.S."/>
            <person name="Juul-Madsen H.R."/>
        </authorList>
    </citation>
    <scope>NUCLEOTIDE SEQUENCE [LARGE SCALE GENOMIC DNA]</scope>
    <source>
        <strain evidence="18">2</strain>
    </source>
</reference>
<dbReference type="GO" id="GO:0000155">
    <property type="term" value="F:phosphorelay sensor kinase activity"/>
    <property type="evidence" value="ECO:0007669"/>
    <property type="project" value="InterPro"/>
</dbReference>
<evidence type="ECO:0000256" key="1">
    <source>
        <dbReference type="ARBA" id="ARBA00000085"/>
    </source>
</evidence>
<evidence type="ECO:0000259" key="16">
    <source>
        <dbReference type="PROSITE" id="PS50109"/>
    </source>
</evidence>
<dbReference type="SMART" id="SM00388">
    <property type="entry name" value="HisKA"/>
    <property type="match status" value="1"/>
</dbReference>
<keyword evidence="12" id="KW-0902">Two-component regulatory system</keyword>
<dbReference type="InterPro" id="IPR003594">
    <property type="entry name" value="HATPase_dom"/>
</dbReference>
<dbReference type="SUPFAM" id="SSF55874">
    <property type="entry name" value="ATPase domain of HSP90 chaperone/DNA topoisomerase II/histidine kinase"/>
    <property type="match status" value="1"/>
</dbReference>
<evidence type="ECO:0000256" key="11">
    <source>
        <dbReference type="ARBA" id="ARBA00022989"/>
    </source>
</evidence>
<keyword evidence="7 15" id="KW-0812">Transmembrane</keyword>
<dbReference type="EMBL" id="FLQY01000146">
    <property type="protein sequence ID" value="SBT07651.1"/>
    <property type="molecule type" value="Genomic_DNA"/>
</dbReference>
<evidence type="ECO:0000256" key="4">
    <source>
        <dbReference type="ARBA" id="ARBA00022475"/>
    </source>
</evidence>
<keyword evidence="5" id="KW-0597">Phosphoprotein</keyword>
<keyword evidence="11 15" id="KW-1133">Transmembrane helix</keyword>
<keyword evidence="13 15" id="KW-0472">Membrane</keyword>
<evidence type="ECO:0000256" key="15">
    <source>
        <dbReference type="SAM" id="Phobius"/>
    </source>
</evidence>
<dbReference type="AlphaFoldDB" id="A0A1A8XSF7"/>
<dbReference type="Pfam" id="PF00672">
    <property type="entry name" value="HAMP"/>
    <property type="match status" value="1"/>
</dbReference>
<keyword evidence="9 18" id="KW-0418">Kinase</keyword>
<dbReference type="PANTHER" id="PTHR45528:SF1">
    <property type="entry name" value="SENSOR HISTIDINE KINASE CPXA"/>
    <property type="match status" value="1"/>
</dbReference>
<evidence type="ECO:0000256" key="5">
    <source>
        <dbReference type="ARBA" id="ARBA00022553"/>
    </source>
</evidence>
<dbReference type="InterPro" id="IPR004358">
    <property type="entry name" value="Sig_transdc_His_kin-like_C"/>
</dbReference>
<evidence type="ECO:0000256" key="9">
    <source>
        <dbReference type="ARBA" id="ARBA00022777"/>
    </source>
</evidence>
<dbReference type="InterPro" id="IPR050398">
    <property type="entry name" value="HssS/ArlS-like"/>
</dbReference>
<dbReference type="InterPro" id="IPR036097">
    <property type="entry name" value="HisK_dim/P_sf"/>
</dbReference>
<dbReference type="Gene3D" id="3.30.565.10">
    <property type="entry name" value="Histidine kinase-like ATPase, C-terminal domain"/>
    <property type="match status" value="1"/>
</dbReference>
<dbReference type="Proteomes" id="UP000199600">
    <property type="component" value="Unassembled WGS sequence"/>
</dbReference>
<feature type="domain" description="Histidine kinase" evidence="16">
    <location>
        <begin position="149"/>
        <end position="360"/>
    </location>
</feature>
<dbReference type="CDD" id="cd00082">
    <property type="entry name" value="HisKA"/>
    <property type="match status" value="1"/>
</dbReference>
<evidence type="ECO:0000256" key="12">
    <source>
        <dbReference type="ARBA" id="ARBA00023012"/>
    </source>
</evidence>
<dbReference type="SMART" id="SM00304">
    <property type="entry name" value="HAMP"/>
    <property type="match status" value="1"/>
</dbReference>
<dbReference type="SUPFAM" id="SSF158472">
    <property type="entry name" value="HAMP domain-like"/>
    <property type="match status" value="1"/>
</dbReference>
<accession>A0A1A8XSF7</accession>
<evidence type="ECO:0000259" key="17">
    <source>
        <dbReference type="PROSITE" id="PS50885"/>
    </source>
</evidence>
<keyword evidence="4" id="KW-1003">Cell membrane</keyword>
<gene>
    <name evidence="18" type="ORF">PROAA_230004</name>
</gene>
<name>A0A1A8XSF7_9RHOO</name>
<evidence type="ECO:0000256" key="2">
    <source>
        <dbReference type="ARBA" id="ARBA00004651"/>
    </source>
</evidence>
<evidence type="ECO:0000313" key="19">
    <source>
        <dbReference type="Proteomes" id="UP000199600"/>
    </source>
</evidence>
<feature type="region of interest" description="Disordered" evidence="14">
    <location>
        <begin position="40"/>
        <end position="61"/>
    </location>
</feature>
<keyword evidence="10" id="KW-0067">ATP-binding</keyword>
<evidence type="ECO:0000313" key="18">
    <source>
        <dbReference type="EMBL" id="SBT07651.1"/>
    </source>
</evidence>
<evidence type="ECO:0000256" key="3">
    <source>
        <dbReference type="ARBA" id="ARBA00012438"/>
    </source>
</evidence>
<dbReference type="SMART" id="SM00387">
    <property type="entry name" value="HATPase_c"/>
    <property type="match status" value="1"/>
</dbReference>
<dbReference type="PROSITE" id="PS50885">
    <property type="entry name" value="HAMP"/>
    <property type="match status" value="1"/>
</dbReference>
<feature type="transmembrane region" description="Helical" evidence="15">
    <location>
        <begin position="67"/>
        <end position="89"/>
    </location>
</feature>
<dbReference type="EC" id="2.7.13.3" evidence="3"/>
<dbReference type="CDD" id="cd00075">
    <property type="entry name" value="HATPase"/>
    <property type="match status" value="1"/>
</dbReference>
<evidence type="ECO:0000256" key="13">
    <source>
        <dbReference type="ARBA" id="ARBA00023136"/>
    </source>
</evidence>
<keyword evidence="6" id="KW-0808">Transferase</keyword>
<evidence type="ECO:0000256" key="8">
    <source>
        <dbReference type="ARBA" id="ARBA00022741"/>
    </source>
</evidence>
<evidence type="ECO:0000256" key="14">
    <source>
        <dbReference type="SAM" id="MobiDB-lite"/>
    </source>
</evidence>
<dbReference type="SUPFAM" id="SSF47384">
    <property type="entry name" value="Homodimeric domain of signal transducing histidine kinase"/>
    <property type="match status" value="1"/>
</dbReference>
<dbReference type="Gene3D" id="1.10.287.130">
    <property type="match status" value="1"/>
</dbReference>
<dbReference type="InterPro" id="IPR003661">
    <property type="entry name" value="HisK_dim/P_dom"/>
</dbReference>
<dbReference type="GO" id="GO:0005886">
    <property type="term" value="C:plasma membrane"/>
    <property type="evidence" value="ECO:0007669"/>
    <property type="project" value="UniProtKB-SubCell"/>
</dbReference>
<dbReference type="Pfam" id="PF02518">
    <property type="entry name" value="HATPase_c"/>
    <property type="match status" value="1"/>
</dbReference>
<proteinExistence type="predicted"/>
<dbReference type="InterPro" id="IPR003660">
    <property type="entry name" value="HAMP_dom"/>
</dbReference>
<comment type="subcellular location">
    <subcellularLocation>
        <location evidence="2">Cell membrane</location>
        <topology evidence="2">Multi-pass membrane protein</topology>
    </subcellularLocation>
</comment>
<dbReference type="InterPro" id="IPR005467">
    <property type="entry name" value="His_kinase_dom"/>
</dbReference>
<keyword evidence="19" id="KW-1185">Reference proteome</keyword>